<organism evidence="8 9">
    <name type="scientific">Sinanodonta woodiana</name>
    <name type="common">Chinese pond mussel</name>
    <name type="synonym">Anodonta woodiana</name>
    <dbReference type="NCBI Taxonomy" id="1069815"/>
    <lineage>
        <taxon>Eukaryota</taxon>
        <taxon>Metazoa</taxon>
        <taxon>Spiralia</taxon>
        <taxon>Lophotrochozoa</taxon>
        <taxon>Mollusca</taxon>
        <taxon>Bivalvia</taxon>
        <taxon>Autobranchia</taxon>
        <taxon>Heteroconchia</taxon>
        <taxon>Palaeoheterodonta</taxon>
        <taxon>Unionida</taxon>
        <taxon>Unionoidea</taxon>
        <taxon>Unionidae</taxon>
        <taxon>Unioninae</taxon>
        <taxon>Sinanodonta</taxon>
    </lineage>
</organism>
<feature type="region of interest" description="Disordered" evidence="6">
    <location>
        <begin position="3982"/>
        <end position="4035"/>
    </location>
</feature>
<keyword evidence="1" id="KW-0677">Repeat</keyword>
<feature type="compositionally biased region" description="Basic residues" evidence="6">
    <location>
        <begin position="469"/>
        <end position="482"/>
    </location>
</feature>
<protein>
    <recommendedName>
        <fullName evidence="7">Tower domain-containing protein</fullName>
    </recommendedName>
</protein>
<evidence type="ECO:0000313" key="8">
    <source>
        <dbReference type="EMBL" id="KAL3866149.1"/>
    </source>
</evidence>
<feature type="compositionally biased region" description="Low complexity" evidence="6">
    <location>
        <begin position="666"/>
        <end position="676"/>
    </location>
</feature>
<feature type="region of interest" description="Disordered" evidence="6">
    <location>
        <begin position="3003"/>
        <end position="3031"/>
    </location>
</feature>
<evidence type="ECO:0000256" key="1">
    <source>
        <dbReference type="ARBA" id="ARBA00022737"/>
    </source>
</evidence>
<keyword evidence="2" id="KW-0227">DNA damage</keyword>
<dbReference type="Pfam" id="PF09104">
    <property type="entry name" value="BRCA-2_OB3"/>
    <property type="match status" value="1"/>
</dbReference>
<evidence type="ECO:0000256" key="6">
    <source>
        <dbReference type="SAM" id="MobiDB-lite"/>
    </source>
</evidence>
<dbReference type="SUPFAM" id="SSF81872">
    <property type="entry name" value="BRCA2 helical domain"/>
    <property type="match status" value="1"/>
</dbReference>
<feature type="compositionally biased region" description="Polar residues" evidence="6">
    <location>
        <begin position="683"/>
        <end position="692"/>
    </location>
</feature>
<dbReference type="InterPro" id="IPR015205">
    <property type="entry name" value="Tower_dom"/>
</dbReference>
<evidence type="ECO:0000256" key="4">
    <source>
        <dbReference type="ARBA" id="ARBA00023172"/>
    </source>
</evidence>
<sequence>MKSRTQDCTNLRKTIVLKTDRDDAGTSNSSRGFTKDLHQLHAVLGDSSEDWFDQLTQRSLQQKQDRCQSEIFLSPQTQTLQVHKTQCPKKEDDTLVLSVGSTPDIQWTQPKSVSPFLFSQTLTPSPSGWLHPILGCSPDVPDASQSKTVPTPISRNISQLIMGLGTSDSIISWTSSLATPREITITSSQKENLETPVRSKVLARALFSPDQIYTDSEDLVQTLDRTLEEEDLHENLALKVEDEAEICSMETEELYSTDKEYGFVESEIKMFDHELGKETEEVVLNSEKSSFVKKSDFGMGFSFIRDQVKAQSEVKEHDFGDQMKQKWRNKDDAGIYVSHVQPAGKMDASVSTEQEEYSMPLFSQDVPSPTLGRSKTFRKKTNLEPCAAQVEIEKRSVKVVQDSSIIETLSEFFDTPSCSIKQRRMAPSRSKKRKSEDTENLDPLTAEQDNISCNNIIENTGMPHSILSSRKKQNGKSKTKRVRFSEDCTASDKPKEKIGDGSLDPSHYTDDSRLKVSLSETQPFNSNLKSDQTSVEKDNFGEVQEMMKGKSGGVLGGVSDSFYPILTSREATSSDKDTSFIGHVAAKCSPGIKSEEGIPSERPNINCNFAEEIFSQISPAVLDEMCSIAQLPQSSSDLVQDTNASPNKSTFSLLSSKVEKNIQSISSNSYRSIPSQSKEKDANNSSPDCSNFDTVAEEKTSISSGLKNSLPHRCPRLSRSKVRQFLYPTASQIDASCPRKVDAFNIGKNITRSSCNGPEIKDTNSKRILIEADNQKEVKKETSAQLVRPIKQDGVAESQINGFTTCSESTDVLCVLHKPEPSINDVHQADCDAESNMKRDCTSPALRIPIVTETQVKLQPDKDSIASLDSHERRYKMEANSGFQTAGGGKISMSKSALKKAEKLLIESVVDTPASVCKDELMICDKEWSEDSIAKPCLDEESSLTTLTDVKEIKKRTVNDTYDPLSKELAVTKDVLENSHLSVQRLSESSELGELTVGSNGDKIKVSQKGSDSVHDDESKERPQFSYDEIDLPRNVVSFSDMSVNGFKSASGKDIPLNKQSVEKVKKLLIDKLEGNEEKDSDLLNFNNYSTLKMHMPSKAICAGTEAFRNAQRLLSSSSNSGLPRKNKNHEVTSNANGKLFKERDSSAESQIIKVDNDSIYAAQKSYFEKVHVSHGRNNFGVSTVLRSQKLISERYPQDLPYEVDQNAKKPKSEASPDDLVHEYMFDELSHIDGLHNNPRSSEMTASLCKGDISNLTKADELTGLPTTDGKATTQGVALIDTTESLHSDVETIRHSVAGSHTPKTLPKIMSERYKGSFLPSSDQPVGFCTAGGKKLAMSDASLFMAAKLFSDSDNETASELQMDNDHEQRESVTFHTVNSMKRSCGKTNCIKETKVPDGRRDKIFVSAAKDMKFLNESMDFQSGSGKKLAANEMAHLKARSHIKEDREVAEPMSVDVPSAGQLVVFSTAGGKRLAASEAAIFKAKTLLSDDPSCETISDLSSITSLNILESADLLTMPDLNTISCTADGDRKQEDDRSDGVHDLLEELLSSRSKINESGDAGRFKCNTSFCSFSSGRNVPQGFRPFKPPRKIASAVSEVEKKSSNSLDEKSDATISCDLKKGITDVSACIRNSLSMENSDLGKNMCHKISRNLKPAANDISASNLVSMMNIEKPRSATGVMDTNDGEITISKDTEQHICEEDKKSNDNLMDQIFADEFESSQMFSPRSGKVITHLKKELESHPWQSEGDDNHIKEQHSSSREFNAMVVDMKPEDFDADMNDPEEYLSVVDLEGLQTGTDGQVSQSVLEQKTSHNTLPKISWSKCLMCKAVIVKSVLEFDTSTEVLCSDCSNEANHIKGTDSFNKEWNKDILLNKLSDNGGVPTFVNNKTSISTNVSNSNVLVEDSALLFSQTGGSEAQDIKSTDIKLQNGDKNLTMEHNHSVISSHVQSLNKAVVRNQSPNEILTQIPATNELIAYQNQKEAVTHMKSENEAMTHINRDIETLCQRNTEGRLKLNADDHHLESDLLESFFESQFDFTDADLAQESCMANVLFNKKFDKTSKLDSCKSSTVSSGHSQDVTICLTSNESLASSSKHQSSAAHLSPIERSQCAFTCMDIESNVNMQSGERVLVTSGELCISKDSISQTKQIYDSSELQRGNGSFFHTASDSDMDVSKNALSCALQIRDSSGNRHENEFLFKTAGGKTVCVSEKSMSHVKQSLNSFEIQSGNNIFTGKNVSVSDMAFLQAKNIIGSSKLNSGTESLIETARGGSNLIISEKAVSHTKDVLDSSDLLSGNESIFKTTGVSKKVASHAKQTQNYSDLQGGNNSNVRNVSDKDADVENVSSHARLIFNFKEIKNGSGSVSETAGDESYARQTIESTNLQNKSGSLFQTAGGKSVKISSKALSHAKQILDSSIMGDETKSAFRSTGSKSVCLSENTSSNTGQNISSRKSTFNDEKYVNVSEKSTDLKNESIGLQKTTAGKSVNVSERGLSRASQTQNEGDSLFITAGGKSVTVSEKALIHAKKLNILDSSEQQYGVPSLFNIATGTSANALNKGLLQCQETVDSGDILSVGQPLFMMAGGKSVNLSAKALLHAKKLLDSSSMEPEDSSAIKIADNISAKVSNKTSFPAGRTCNSNGSDLVTVGEKSVSITEKALLQARQTHDTLDKKIESVPQFKFAVAGVVDMSRKVVSLAKQSRDSSYLQIESGSLFQTAGGKCIGVSEKALAQAKKNINFSDLQSENGTFVETVGGKSVSLSEKDFAYAKESLDSSDLQDGNEDLFPTIGCKSVNVLDNSLLQMRQKLDSSCLQSDIEGGKSFVVSEKNLLQAGQITDSTNMQNERECLFKTDVGVFTTVLETSQIQTRQAYDSLDLECEGGSLFKTAGGKSVSITDKALTYARQTLDSAWQSEGGSLFKTAGGKLVGVSDNALLLAKQTLDSPDVQCENSLFKTAGGKSVNVSDKGLLQARQAFDSLHVPNNNGTLFKTAGGQPVSVSEKNISHAKQTLSSSLSDEVSEGDSRSHHLKDRSAAGIHSADDCVPQEYLDLLAQMKENLNANSLKRKQETLDTVKNEDILSDCINDTRKTDTTFTRKEDLCHHKRHLRLDGDEEFVAKSFEKQPRKRIRIEDSIVSIFSDKRENDRMLSCKLQVSTPEGVLLDRRCASMRGLKPVYSKQHVQDPDKYSGSSLDVNKDHPALNAGQKNSFKTPYKSCSNAAAITCSDATVLKSDFKISVPVFRTNVQQQMKKENASHLSRQRDMECESVSTLDLSMESTKCPLLDARRHQEEIITAKQKQLIRPVAGRLFQQKRNIGRIRLKDAIHFSSAKRTHQELLSHGVSRSILGVRASNAGEYRFTLSDFYSSEVGHVLVGDGAYLVPDDSGTAGKQEFARAFQTLEGVDPKLVNEAWIYNHYRWIVWKLAAYEVVSPSSMAGRCLIPETVMLQLKYRYDVEIDRCHRSALKKIIERDDACGKRMVLCVSGIEHSEILLKEGDQSNTEDNKGKVLSLDPNVMLELTDGWYCIKSKLDLPLANLVMHGRIQIGQKMCIAGAELVGSKEACTPLEIPDSLLLKICANSCRSAPWDSRLGFQSEPSPLCVPLTGLYGEGGLVGAIDVVVVRKYPLMYMEKLHEGGCVFRNETAEMRERQNHENQQQDNMERFYQNMEQQMEKEDKEERRCVSKQKWTRQEVSHLQTGQELYEAMMASLNPDSLEFLLTQQQMELLHEYKRQVQDEKHSQIQERLRKAWADQQENVKSRNVTPVLKFRIASCARRDLDNQITTILTVWRPSSEIMMIEEGQRYRIYSLTASAPRSKYIGHDVQLTAVKNTRYQRKKIDENFLDLVYEPREVSTVEDLRRKPAYGEVDFVGMVIKVVLAAQESGQTPDIVYCADYQGNALGIKFWTGIKGHGVEDLLVEGRLVCICNLMDKSSFRSHVLLLLEASTEFTSFTNQPQNSTQRIMLEKMQNSCKKKNFLASAQEKLEDLITRKHNTQSRITPQKSTTSTSTLDQSTPISRRKSTESTPDMSSDNTKKSMKRSIQQTKMAKLMSYGSPGVLSPLLPCIPKSVFRDFKPPVFKGNNTPK</sequence>
<dbReference type="InterPro" id="IPR002093">
    <property type="entry name" value="BRCA2_repeat"/>
</dbReference>
<feature type="compositionally biased region" description="Basic and acidic residues" evidence="6">
    <location>
        <begin position="1012"/>
        <end position="1023"/>
    </location>
</feature>
<proteinExistence type="predicted"/>
<feature type="region of interest" description="Disordered" evidence="6">
    <location>
        <begin position="666"/>
        <end position="692"/>
    </location>
</feature>
<evidence type="ECO:0000256" key="3">
    <source>
        <dbReference type="ARBA" id="ARBA00023125"/>
    </source>
</evidence>
<feature type="compositionally biased region" description="Basic and acidic residues" evidence="6">
    <location>
        <begin position="483"/>
        <end position="499"/>
    </location>
</feature>
<dbReference type="Pfam" id="PF09121">
    <property type="entry name" value="Tower"/>
    <property type="match status" value="1"/>
</dbReference>
<feature type="domain" description="Tower" evidence="7">
    <location>
        <begin position="3622"/>
        <end position="3663"/>
    </location>
</feature>
<dbReference type="GO" id="GO:0006310">
    <property type="term" value="P:DNA recombination"/>
    <property type="evidence" value="ECO:0007669"/>
    <property type="project" value="UniProtKB-KW"/>
</dbReference>
<reference evidence="8 9" key="1">
    <citation type="submission" date="2024-11" db="EMBL/GenBank/DDBJ databases">
        <title>Chromosome-level genome assembly of the freshwater bivalve Anodonta woodiana.</title>
        <authorList>
            <person name="Chen X."/>
        </authorList>
    </citation>
    <scope>NUCLEOTIDE SEQUENCE [LARGE SCALE GENOMIC DNA]</scope>
    <source>
        <strain evidence="8">MN2024</strain>
        <tissue evidence="8">Gills</tissue>
    </source>
</reference>
<dbReference type="PANTHER" id="PTHR11289:SF0">
    <property type="entry name" value="BREAST CANCER TYPE 2 SUSCEPTIBILITY PROTEIN"/>
    <property type="match status" value="1"/>
</dbReference>
<dbReference type="Gene3D" id="6.10.70.10">
    <property type="match status" value="1"/>
</dbReference>
<name>A0ABD3VX06_SINWO</name>
<dbReference type="InterPro" id="IPR015525">
    <property type="entry name" value="BRCA2"/>
</dbReference>
<dbReference type="InterPro" id="IPR015252">
    <property type="entry name" value="BRCA2_hlx"/>
</dbReference>
<feature type="region of interest" description="Disordered" evidence="6">
    <location>
        <begin position="1117"/>
        <end position="1143"/>
    </location>
</feature>
<feature type="region of interest" description="Disordered" evidence="6">
    <location>
        <begin position="992"/>
        <end position="1024"/>
    </location>
</feature>
<dbReference type="GO" id="GO:0006281">
    <property type="term" value="P:DNA repair"/>
    <property type="evidence" value="ECO:0007669"/>
    <property type="project" value="UniProtKB-KW"/>
</dbReference>
<gene>
    <name evidence="8" type="ORF">ACJMK2_043477</name>
</gene>
<dbReference type="PANTHER" id="PTHR11289">
    <property type="entry name" value="BREAST CANCER TYPE 2 SUSCEPTIBILITY PROTEIN BRCA2"/>
    <property type="match status" value="1"/>
</dbReference>
<dbReference type="InterPro" id="IPR015187">
    <property type="entry name" value="BRCA2_OB_1"/>
</dbReference>
<dbReference type="InterPro" id="IPR015188">
    <property type="entry name" value="BRCA2_OB_3"/>
</dbReference>
<feature type="region of interest" description="Disordered" evidence="6">
    <location>
        <begin position="420"/>
        <end position="510"/>
    </location>
</feature>
<dbReference type="Pfam" id="PF09169">
    <property type="entry name" value="BRCA-2_helical"/>
    <property type="match status" value="1"/>
</dbReference>
<dbReference type="EMBL" id="JBJQND010000009">
    <property type="protein sequence ID" value="KAL3866149.1"/>
    <property type="molecule type" value="Genomic_DNA"/>
</dbReference>
<evidence type="ECO:0000313" key="9">
    <source>
        <dbReference type="Proteomes" id="UP001634394"/>
    </source>
</evidence>
<evidence type="ECO:0000256" key="5">
    <source>
        <dbReference type="ARBA" id="ARBA00023204"/>
    </source>
</evidence>
<keyword evidence="4" id="KW-0233">DNA recombination</keyword>
<dbReference type="Gene3D" id="2.40.50.140">
    <property type="entry name" value="Nucleic acid-binding proteins"/>
    <property type="match status" value="3"/>
</dbReference>
<dbReference type="InterPro" id="IPR036315">
    <property type="entry name" value="BRCA2_hlx_sf"/>
</dbReference>
<dbReference type="Pfam" id="PF00634">
    <property type="entry name" value="BRCA2"/>
    <property type="match status" value="4"/>
</dbReference>
<dbReference type="PROSITE" id="PS50138">
    <property type="entry name" value="BRCA2_REPEAT"/>
    <property type="match status" value="7"/>
</dbReference>
<keyword evidence="9" id="KW-1185">Reference proteome</keyword>
<accession>A0ABD3VX06</accession>
<comment type="caution">
    <text evidence="8">The sequence shown here is derived from an EMBL/GenBank/DDBJ whole genome shotgun (WGS) entry which is preliminary data.</text>
</comment>
<evidence type="ECO:0000259" key="7">
    <source>
        <dbReference type="SMART" id="SM01341"/>
    </source>
</evidence>
<evidence type="ECO:0000256" key="2">
    <source>
        <dbReference type="ARBA" id="ARBA00022763"/>
    </source>
</evidence>
<dbReference type="Pfam" id="PF09103">
    <property type="entry name" value="BRCA-2_OB1"/>
    <property type="match status" value="1"/>
</dbReference>
<dbReference type="Pfam" id="PF21318">
    <property type="entry name" value="BRCA2DBD_OB2"/>
    <property type="match status" value="1"/>
</dbReference>
<feature type="compositionally biased region" description="Basic residues" evidence="6">
    <location>
        <begin position="421"/>
        <end position="433"/>
    </location>
</feature>
<dbReference type="CDD" id="cd04493">
    <property type="entry name" value="BRCA2DBD_OB1"/>
    <property type="match status" value="1"/>
</dbReference>
<dbReference type="SMART" id="SM01341">
    <property type="entry name" value="Tower"/>
    <property type="match status" value="1"/>
</dbReference>
<dbReference type="GO" id="GO:0003677">
    <property type="term" value="F:DNA binding"/>
    <property type="evidence" value="ECO:0007669"/>
    <property type="project" value="UniProtKB-KW"/>
</dbReference>
<keyword evidence="3" id="KW-0238">DNA-binding</keyword>
<keyword evidence="5" id="KW-0234">DNA repair</keyword>
<dbReference type="Proteomes" id="UP001634394">
    <property type="component" value="Unassembled WGS sequence"/>
</dbReference>
<dbReference type="SUPFAM" id="SSF81878">
    <property type="entry name" value="BRCA2 tower domain"/>
    <property type="match status" value="1"/>
</dbReference>
<feature type="compositionally biased region" description="Polar residues" evidence="6">
    <location>
        <begin position="447"/>
        <end position="458"/>
    </location>
</feature>
<dbReference type="SUPFAM" id="SSF50249">
    <property type="entry name" value="Nucleic acid-binding proteins"/>
    <property type="match status" value="3"/>
</dbReference>
<dbReference type="InterPro" id="IPR012340">
    <property type="entry name" value="NA-bd_OB-fold"/>
</dbReference>